<gene>
    <name evidence="1" type="ORF">DPMN_094547</name>
</gene>
<dbReference type="AlphaFoldDB" id="A0A9D4L4X9"/>
<proteinExistence type="predicted"/>
<reference evidence="1" key="1">
    <citation type="journal article" date="2019" name="bioRxiv">
        <title>The Genome of the Zebra Mussel, Dreissena polymorpha: A Resource for Invasive Species Research.</title>
        <authorList>
            <person name="McCartney M.A."/>
            <person name="Auch B."/>
            <person name="Kono T."/>
            <person name="Mallez S."/>
            <person name="Zhang Y."/>
            <person name="Obille A."/>
            <person name="Becker A."/>
            <person name="Abrahante J.E."/>
            <person name="Garbe J."/>
            <person name="Badalamenti J.P."/>
            <person name="Herman A."/>
            <person name="Mangelson H."/>
            <person name="Liachko I."/>
            <person name="Sullivan S."/>
            <person name="Sone E.D."/>
            <person name="Koren S."/>
            <person name="Silverstein K.A.T."/>
            <person name="Beckman K.B."/>
            <person name="Gohl D.M."/>
        </authorList>
    </citation>
    <scope>NUCLEOTIDE SEQUENCE</scope>
    <source>
        <strain evidence="1">Duluth1</strain>
        <tissue evidence="1">Whole animal</tissue>
    </source>
</reference>
<dbReference type="Proteomes" id="UP000828390">
    <property type="component" value="Unassembled WGS sequence"/>
</dbReference>
<keyword evidence="2" id="KW-1185">Reference proteome</keyword>
<reference evidence="1" key="2">
    <citation type="submission" date="2020-11" db="EMBL/GenBank/DDBJ databases">
        <authorList>
            <person name="McCartney M.A."/>
            <person name="Auch B."/>
            <person name="Kono T."/>
            <person name="Mallez S."/>
            <person name="Becker A."/>
            <person name="Gohl D.M."/>
            <person name="Silverstein K.A.T."/>
            <person name="Koren S."/>
            <person name="Bechman K.B."/>
            <person name="Herman A."/>
            <person name="Abrahante J.E."/>
            <person name="Garbe J."/>
        </authorList>
    </citation>
    <scope>NUCLEOTIDE SEQUENCE</scope>
    <source>
        <strain evidence="1">Duluth1</strain>
        <tissue evidence="1">Whole animal</tissue>
    </source>
</reference>
<comment type="caution">
    <text evidence="1">The sequence shown here is derived from an EMBL/GenBank/DDBJ whole genome shotgun (WGS) entry which is preliminary data.</text>
</comment>
<evidence type="ECO:0000313" key="1">
    <source>
        <dbReference type="EMBL" id="KAH3852052.1"/>
    </source>
</evidence>
<name>A0A9D4L4X9_DREPO</name>
<sequence length="52" mass="5953">MTKPVVKIPIVAMATRKRSTTYRMTEFTHETPIPAALTRISESMSVFFRPIL</sequence>
<protein>
    <submittedName>
        <fullName evidence="1">Uncharacterized protein</fullName>
    </submittedName>
</protein>
<accession>A0A9D4L4X9</accession>
<evidence type="ECO:0000313" key="2">
    <source>
        <dbReference type="Proteomes" id="UP000828390"/>
    </source>
</evidence>
<dbReference type="EMBL" id="JAIWYP010000003">
    <property type="protein sequence ID" value="KAH3852052.1"/>
    <property type="molecule type" value="Genomic_DNA"/>
</dbReference>
<organism evidence="1 2">
    <name type="scientific">Dreissena polymorpha</name>
    <name type="common">Zebra mussel</name>
    <name type="synonym">Mytilus polymorpha</name>
    <dbReference type="NCBI Taxonomy" id="45954"/>
    <lineage>
        <taxon>Eukaryota</taxon>
        <taxon>Metazoa</taxon>
        <taxon>Spiralia</taxon>
        <taxon>Lophotrochozoa</taxon>
        <taxon>Mollusca</taxon>
        <taxon>Bivalvia</taxon>
        <taxon>Autobranchia</taxon>
        <taxon>Heteroconchia</taxon>
        <taxon>Euheterodonta</taxon>
        <taxon>Imparidentia</taxon>
        <taxon>Neoheterodontei</taxon>
        <taxon>Myida</taxon>
        <taxon>Dreissenoidea</taxon>
        <taxon>Dreissenidae</taxon>
        <taxon>Dreissena</taxon>
    </lineage>
</organism>